<feature type="non-terminal residue" evidence="1">
    <location>
        <position position="1"/>
    </location>
</feature>
<accession>A0A1B6J6Q2</accession>
<reference evidence="1" key="1">
    <citation type="submission" date="2015-11" db="EMBL/GenBank/DDBJ databases">
        <title>De novo transcriptome assembly of four potential Pierce s Disease insect vectors from Arizona vineyards.</title>
        <authorList>
            <person name="Tassone E.E."/>
        </authorList>
    </citation>
    <scope>NUCLEOTIDE SEQUENCE</scope>
</reference>
<feature type="non-terminal residue" evidence="1">
    <location>
        <position position="100"/>
    </location>
</feature>
<dbReference type="EMBL" id="GECU01012860">
    <property type="protein sequence ID" value="JAS94846.1"/>
    <property type="molecule type" value="Transcribed_RNA"/>
</dbReference>
<sequence length="100" mass="11236">PGIFQTVLIALEEEFQEKPVDDDWVRGGFVPIATTFLVTTPAAHDLVGEKDSAHFWVLVLAFIDYRLFGDRVDEPDKDVLLLAGTTRIKQLKPVVDTIVR</sequence>
<name>A0A1B6J6Q2_9HEMI</name>
<dbReference type="AlphaFoldDB" id="A0A1B6J6Q2"/>
<protein>
    <submittedName>
        <fullName evidence="1">Uncharacterized protein</fullName>
    </submittedName>
</protein>
<evidence type="ECO:0000313" key="1">
    <source>
        <dbReference type="EMBL" id="JAS94846.1"/>
    </source>
</evidence>
<organism evidence="1">
    <name type="scientific">Homalodisca liturata</name>
    <dbReference type="NCBI Taxonomy" id="320908"/>
    <lineage>
        <taxon>Eukaryota</taxon>
        <taxon>Metazoa</taxon>
        <taxon>Ecdysozoa</taxon>
        <taxon>Arthropoda</taxon>
        <taxon>Hexapoda</taxon>
        <taxon>Insecta</taxon>
        <taxon>Pterygota</taxon>
        <taxon>Neoptera</taxon>
        <taxon>Paraneoptera</taxon>
        <taxon>Hemiptera</taxon>
        <taxon>Auchenorrhyncha</taxon>
        <taxon>Membracoidea</taxon>
        <taxon>Cicadellidae</taxon>
        <taxon>Cicadellinae</taxon>
        <taxon>Proconiini</taxon>
        <taxon>Homalodisca</taxon>
    </lineage>
</organism>
<proteinExistence type="predicted"/>
<gene>
    <name evidence="1" type="ORF">g.57329</name>
</gene>